<feature type="compositionally biased region" description="Polar residues" evidence="5">
    <location>
        <begin position="419"/>
        <end position="433"/>
    </location>
</feature>
<dbReference type="AlphaFoldDB" id="A0A8W8M9M9"/>
<evidence type="ECO:0000313" key="9">
    <source>
        <dbReference type="EnsemblMetazoa" id="G31969.1:cds"/>
    </source>
</evidence>
<dbReference type="PROSITE" id="PS50089">
    <property type="entry name" value="ZF_RING_2"/>
    <property type="match status" value="2"/>
</dbReference>
<feature type="domain" description="SWIM-type" evidence="8">
    <location>
        <begin position="49"/>
        <end position="82"/>
    </location>
</feature>
<evidence type="ECO:0000256" key="1">
    <source>
        <dbReference type="ARBA" id="ARBA00022723"/>
    </source>
</evidence>
<name>A0A8W8M9M9_MAGGI</name>
<dbReference type="SMART" id="SM00291">
    <property type="entry name" value="ZnF_ZZ"/>
    <property type="match status" value="1"/>
</dbReference>
<feature type="domain" description="RING-type" evidence="6">
    <location>
        <begin position="354"/>
        <end position="396"/>
    </location>
</feature>
<dbReference type="SUPFAM" id="SSF57850">
    <property type="entry name" value="RING/U-box"/>
    <property type="match status" value="3"/>
</dbReference>
<evidence type="ECO:0000256" key="2">
    <source>
        <dbReference type="ARBA" id="ARBA00022771"/>
    </source>
</evidence>
<dbReference type="PROSITE" id="PS50135">
    <property type="entry name" value="ZF_ZZ_2"/>
    <property type="match status" value="1"/>
</dbReference>
<dbReference type="Gene3D" id="3.30.60.90">
    <property type="match status" value="1"/>
</dbReference>
<dbReference type="PROSITE" id="PS50966">
    <property type="entry name" value="ZF_SWIM"/>
    <property type="match status" value="1"/>
</dbReference>
<feature type="compositionally biased region" description="Polar residues" evidence="5">
    <location>
        <begin position="784"/>
        <end position="795"/>
    </location>
</feature>
<feature type="region of interest" description="Disordered" evidence="5">
    <location>
        <begin position="541"/>
        <end position="585"/>
    </location>
</feature>
<feature type="compositionally biased region" description="Basic and acidic residues" evidence="5">
    <location>
        <begin position="573"/>
        <end position="582"/>
    </location>
</feature>
<dbReference type="InterPro" id="IPR001841">
    <property type="entry name" value="Znf_RING"/>
</dbReference>
<keyword evidence="3" id="KW-0862">Zinc</keyword>
<feature type="domain" description="RING-type" evidence="6">
    <location>
        <begin position="150"/>
        <end position="201"/>
    </location>
</feature>
<dbReference type="Pfam" id="PF04434">
    <property type="entry name" value="SWIM"/>
    <property type="match status" value="1"/>
</dbReference>
<feature type="region of interest" description="Disordered" evidence="5">
    <location>
        <begin position="410"/>
        <end position="438"/>
    </location>
</feature>
<sequence length="877" mass="97916">MSRSVAWRRTCNDVVFWRQCQALNATIYILRETGPTGFLLKEEGETKPVKVFLGDPHSCTCTSFMKDRDLCKHICWLILKKFRVPQNNPVTWQLGLVEREINDILFGATAKQRKTPVRRWTTSGPPGTTGFNADGRPTIQQREIGDDDCCPICQDELLGKHQPVTYCKFGCGNSIHIKCMKIWADHQKTSGEKTIKCPFCREDFGPIELLKAESRNAMGVPAGGRMDRHLHTRCQSCQVSPIEGKCYRCTACTDFHLCQSCFNTSIHTSHPFEYRHKRNQRWRPAQRTYGAVLPEAVANDLLNREFTESDYELLTQLDSNANQQPSDIPESVINKFPLEKVRERGPLLAPGMQCRICLRGYEVNQFVRKLPRCKHKFHKDCIDSWLLHSHPTCPVDGQVVWNPVTAQLEAEEEAERTSQRSSAAKKTTESSGIRGNGVSELSIPGVGLVRVDNTPVEKSSSLRGKKMAQQGRLQGRQAEEPAANPLRASFTLNGMSVGANGGDGSDNVSGTTSLPGGRLLGRLQNRKSSLNQRLQDLNVRSDEHQNETEAHSQSSEHFAGQNLKRQNSRRWRNRSDELSRDLDSDDMQSTAVIEFPFGPKNDSASTHNVIRKTLSILQKGHSPGSLLTTPESSRSSRSPSVRSLMLSRPSEIHSPTRELPPLIESDETNPNADLDTISTVTSLGASSYRSGKRGLFQRVRRADSSADVHDFDVLLTSLRSSPDSRVSLAGSHTSLRSTRLANGIIVAEDVGPEGGLSRGHSGGSRASLPPRAPRPSEHTRRGAHSNQETDQTGSETQEENQLMERLQLFSDLYLGNSPNVVSDQQGRQPKVLRRQLSNPSAVRQRRRENEVRRRRSNEFGLEGTAAYSNLTLRDIIH</sequence>
<dbReference type="Pfam" id="PF00569">
    <property type="entry name" value="ZZ"/>
    <property type="match status" value="1"/>
</dbReference>
<reference evidence="9" key="1">
    <citation type="submission" date="2022-08" db="UniProtKB">
        <authorList>
            <consortium name="EnsemblMetazoa"/>
        </authorList>
    </citation>
    <scope>IDENTIFICATION</scope>
    <source>
        <strain evidence="9">05x7-T-G4-1.051#20</strain>
    </source>
</reference>
<evidence type="ECO:0000256" key="5">
    <source>
        <dbReference type="SAM" id="MobiDB-lite"/>
    </source>
</evidence>
<feature type="region of interest" description="Disordered" evidence="5">
    <location>
        <begin position="751"/>
        <end position="800"/>
    </location>
</feature>
<feature type="compositionally biased region" description="Basic and acidic residues" evidence="5">
    <location>
        <begin position="541"/>
        <end position="550"/>
    </location>
</feature>
<dbReference type="InterPro" id="IPR013083">
    <property type="entry name" value="Znf_RING/FYVE/PHD"/>
</dbReference>
<keyword evidence="1" id="KW-0479">Metal-binding</keyword>
<dbReference type="Gene3D" id="3.30.40.10">
    <property type="entry name" value="Zinc/RING finger domain, C3HC4 (zinc finger)"/>
    <property type="match status" value="2"/>
</dbReference>
<feature type="region of interest" description="Disordered" evidence="5">
    <location>
        <begin position="616"/>
        <end position="674"/>
    </location>
</feature>
<dbReference type="InterPro" id="IPR039903">
    <property type="entry name" value="Zswim2"/>
</dbReference>
<feature type="domain" description="ZZ-type" evidence="7">
    <location>
        <begin position="229"/>
        <end position="280"/>
    </location>
</feature>
<feature type="compositionally biased region" description="Gly residues" evidence="5">
    <location>
        <begin position="752"/>
        <end position="762"/>
    </location>
</feature>
<dbReference type="CDD" id="cd02338">
    <property type="entry name" value="ZZ_PCMF_like"/>
    <property type="match status" value="1"/>
</dbReference>
<feature type="region of interest" description="Disordered" evidence="5">
    <location>
        <begin position="455"/>
        <end position="520"/>
    </location>
</feature>
<dbReference type="Proteomes" id="UP000005408">
    <property type="component" value="Unassembled WGS sequence"/>
</dbReference>
<dbReference type="OMA" id="IMEDQDE"/>
<proteinExistence type="predicted"/>
<evidence type="ECO:0008006" key="11">
    <source>
        <dbReference type="Google" id="ProtNLM"/>
    </source>
</evidence>
<dbReference type="CDD" id="cd16494">
    <property type="entry name" value="RING-CH-C4HC3_ZSWM2"/>
    <property type="match status" value="1"/>
</dbReference>
<dbReference type="Pfam" id="PF13639">
    <property type="entry name" value="zf-RING_2"/>
    <property type="match status" value="1"/>
</dbReference>
<evidence type="ECO:0000256" key="3">
    <source>
        <dbReference type="ARBA" id="ARBA00022833"/>
    </source>
</evidence>
<feature type="compositionally biased region" description="Low complexity" evidence="5">
    <location>
        <begin position="625"/>
        <end position="649"/>
    </location>
</feature>
<dbReference type="InterPro" id="IPR000433">
    <property type="entry name" value="Znf_ZZ"/>
</dbReference>
<evidence type="ECO:0000259" key="7">
    <source>
        <dbReference type="PROSITE" id="PS50135"/>
    </source>
</evidence>
<evidence type="ECO:0000256" key="4">
    <source>
        <dbReference type="PROSITE-ProRule" id="PRU00228"/>
    </source>
</evidence>
<feature type="region of interest" description="Disordered" evidence="5">
    <location>
        <begin position="116"/>
        <end position="136"/>
    </location>
</feature>
<dbReference type="EnsemblMetazoa" id="G31969.1">
    <property type="protein sequence ID" value="G31969.1:cds"/>
    <property type="gene ID" value="G31969"/>
</dbReference>
<dbReference type="CDD" id="cd16486">
    <property type="entry name" value="mRING-H2-C3H2C2D_ZSWM2"/>
    <property type="match status" value="1"/>
</dbReference>
<dbReference type="PROSITE" id="PS01357">
    <property type="entry name" value="ZF_ZZ_1"/>
    <property type="match status" value="1"/>
</dbReference>
<feature type="compositionally biased region" description="Polar residues" evidence="5">
    <location>
        <begin position="120"/>
        <end position="131"/>
    </location>
</feature>
<keyword evidence="10" id="KW-1185">Reference proteome</keyword>
<dbReference type="InterPro" id="IPR043145">
    <property type="entry name" value="Znf_ZZ_sf"/>
</dbReference>
<dbReference type="PANTHER" id="PTHR21540:SF3">
    <property type="entry name" value="E3 UBIQUITIN-PROTEIN LIGASE ZSWIM2"/>
    <property type="match status" value="1"/>
</dbReference>
<protein>
    <recommendedName>
        <fullName evidence="11">E3 ubiquitin-protein ligase ZSWIM2</fullName>
    </recommendedName>
</protein>
<dbReference type="GO" id="GO:0008270">
    <property type="term" value="F:zinc ion binding"/>
    <property type="evidence" value="ECO:0007669"/>
    <property type="project" value="UniProtKB-KW"/>
</dbReference>
<dbReference type="GO" id="GO:0061630">
    <property type="term" value="F:ubiquitin protein ligase activity"/>
    <property type="evidence" value="ECO:0007669"/>
    <property type="project" value="InterPro"/>
</dbReference>
<organism evidence="9 10">
    <name type="scientific">Magallana gigas</name>
    <name type="common">Pacific oyster</name>
    <name type="synonym">Crassostrea gigas</name>
    <dbReference type="NCBI Taxonomy" id="29159"/>
    <lineage>
        <taxon>Eukaryota</taxon>
        <taxon>Metazoa</taxon>
        <taxon>Spiralia</taxon>
        <taxon>Lophotrochozoa</taxon>
        <taxon>Mollusca</taxon>
        <taxon>Bivalvia</taxon>
        <taxon>Autobranchia</taxon>
        <taxon>Pteriomorphia</taxon>
        <taxon>Ostreida</taxon>
        <taxon>Ostreoidea</taxon>
        <taxon>Ostreidae</taxon>
        <taxon>Magallana</taxon>
    </lineage>
</organism>
<accession>A0A8W8M9M9</accession>
<dbReference type="InterPro" id="IPR007527">
    <property type="entry name" value="Znf_SWIM"/>
</dbReference>
<evidence type="ECO:0000259" key="6">
    <source>
        <dbReference type="PROSITE" id="PS50089"/>
    </source>
</evidence>
<evidence type="ECO:0000259" key="8">
    <source>
        <dbReference type="PROSITE" id="PS50966"/>
    </source>
</evidence>
<evidence type="ECO:0000313" key="10">
    <source>
        <dbReference type="Proteomes" id="UP000005408"/>
    </source>
</evidence>
<dbReference type="PANTHER" id="PTHR21540">
    <property type="entry name" value="RING FINGER AND SWIM DOMAIN-CONTAINING PROTEIN 2"/>
    <property type="match status" value="1"/>
</dbReference>
<dbReference type="SMART" id="SM00184">
    <property type="entry name" value="RING"/>
    <property type="match status" value="2"/>
</dbReference>
<keyword evidence="2 4" id="KW-0863">Zinc-finger</keyword>